<comment type="caution">
    <text evidence="2">The sequence shown here is derived from an EMBL/GenBank/DDBJ whole genome shotgun (WGS) entry which is preliminary data.</text>
</comment>
<name>W9AWZ6_MYCCO</name>
<dbReference type="AlphaFoldDB" id="W9AWZ6"/>
<keyword evidence="1" id="KW-0732">Signal</keyword>
<dbReference type="InterPro" id="IPR005543">
    <property type="entry name" value="PASTA_dom"/>
</dbReference>
<dbReference type="CDD" id="cd06577">
    <property type="entry name" value="PASTA_pknB"/>
    <property type="match status" value="1"/>
</dbReference>
<proteinExistence type="predicted"/>
<evidence type="ECO:0000313" key="3">
    <source>
        <dbReference type="Proteomes" id="UP000028870"/>
    </source>
</evidence>
<protein>
    <submittedName>
        <fullName evidence="2">Uncharacterized protein</fullName>
    </submittedName>
</protein>
<reference evidence="2" key="2">
    <citation type="submission" date="2014-03" db="EMBL/GenBank/DDBJ databases">
        <authorList>
            <person name="Urmite Genomes"/>
        </authorList>
    </citation>
    <scope>NUCLEOTIDE SEQUENCE</scope>
    <source>
        <strain evidence="2">DSM 44829</strain>
    </source>
</reference>
<reference evidence="2" key="1">
    <citation type="submission" date="2014-03" db="EMBL/GenBank/DDBJ databases">
        <title>Draft Genome Sequence of Mycobacterium cosmeticum DSM 44829.</title>
        <authorList>
            <person name="Croce O."/>
            <person name="Robert C."/>
            <person name="Raoult D."/>
            <person name="Drancourt M."/>
        </authorList>
    </citation>
    <scope>NUCLEOTIDE SEQUENCE [LARGE SCALE GENOMIC DNA]</scope>
    <source>
        <strain evidence="2">DSM 44829</strain>
    </source>
</reference>
<evidence type="ECO:0000313" key="2">
    <source>
        <dbReference type="EMBL" id="CDO07447.1"/>
    </source>
</evidence>
<feature type="chain" id="PRO_5004916770" evidence="1">
    <location>
        <begin position="28"/>
        <end position="160"/>
    </location>
</feature>
<dbReference type="EMBL" id="CCBB010000001">
    <property type="protein sequence ID" value="CDO07447.1"/>
    <property type="molecule type" value="Genomic_DNA"/>
</dbReference>
<gene>
    <name evidence="2" type="ORF">BN977_02254</name>
</gene>
<dbReference type="Proteomes" id="UP000028870">
    <property type="component" value="Unassembled WGS sequence"/>
</dbReference>
<keyword evidence="3" id="KW-1185">Reference proteome</keyword>
<organism evidence="2 3">
    <name type="scientific">Mycolicibacterium cosmeticum</name>
    <dbReference type="NCBI Taxonomy" id="258533"/>
    <lineage>
        <taxon>Bacteria</taxon>
        <taxon>Bacillati</taxon>
        <taxon>Actinomycetota</taxon>
        <taxon>Actinomycetes</taxon>
        <taxon>Mycobacteriales</taxon>
        <taxon>Mycobacteriaceae</taxon>
        <taxon>Mycolicibacterium</taxon>
    </lineage>
</organism>
<sequence length="160" mass="16971">MYRLVERIGIGIACAPAALLFASICHADPDVVGMTYSDAKGVFGQANLTPVVATKTGDRVSLNDCFVVGTSQAKFNDDSGIQRGNVVQVHLSCYPKAATALNPGYSAGNTAADAEAVRATSERKSMEWKQSSDGQRWCARAHEQHPEWGAIDGCPPIASE</sequence>
<feature type="signal peptide" evidence="1">
    <location>
        <begin position="1"/>
        <end position="27"/>
    </location>
</feature>
<evidence type="ECO:0000256" key="1">
    <source>
        <dbReference type="SAM" id="SignalP"/>
    </source>
</evidence>
<dbReference type="STRING" id="258533.BN977_02254"/>
<accession>W9AWZ6</accession>